<dbReference type="OrthoDB" id="2433722at2759"/>
<name>A0A9N9IYM8_9GLOM</name>
<proteinExistence type="predicted"/>
<reference evidence="1" key="1">
    <citation type="submission" date="2021-06" db="EMBL/GenBank/DDBJ databases">
        <authorList>
            <person name="Kallberg Y."/>
            <person name="Tangrot J."/>
            <person name="Rosling A."/>
        </authorList>
    </citation>
    <scope>NUCLEOTIDE SEQUENCE</scope>
    <source>
        <strain evidence="1">FL966</strain>
    </source>
</reference>
<accession>A0A9N9IYM8</accession>
<gene>
    <name evidence="1" type="ORF">CPELLU_LOCUS14985</name>
</gene>
<protein>
    <submittedName>
        <fullName evidence="1">9811_t:CDS:1</fullName>
    </submittedName>
</protein>
<evidence type="ECO:0000313" key="2">
    <source>
        <dbReference type="Proteomes" id="UP000789759"/>
    </source>
</evidence>
<evidence type="ECO:0000313" key="1">
    <source>
        <dbReference type="EMBL" id="CAG8755573.1"/>
    </source>
</evidence>
<sequence length="80" mass="9353">GNLRVKNHYSPKDMHASLEELAEKEELDFEEILTIKTIKAWIGRYSANFKKEVSERVLSENNNNYIAVVNESSKHQKLYN</sequence>
<comment type="caution">
    <text evidence="1">The sequence shown here is derived from an EMBL/GenBank/DDBJ whole genome shotgun (WGS) entry which is preliminary data.</text>
</comment>
<dbReference type="AlphaFoldDB" id="A0A9N9IYM8"/>
<feature type="non-terminal residue" evidence="1">
    <location>
        <position position="1"/>
    </location>
</feature>
<organism evidence="1 2">
    <name type="scientific">Cetraspora pellucida</name>
    <dbReference type="NCBI Taxonomy" id="1433469"/>
    <lineage>
        <taxon>Eukaryota</taxon>
        <taxon>Fungi</taxon>
        <taxon>Fungi incertae sedis</taxon>
        <taxon>Mucoromycota</taxon>
        <taxon>Glomeromycotina</taxon>
        <taxon>Glomeromycetes</taxon>
        <taxon>Diversisporales</taxon>
        <taxon>Gigasporaceae</taxon>
        <taxon>Cetraspora</taxon>
    </lineage>
</organism>
<dbReference type="EMBL" id="CAJVQA010018699">
    <property type="protein sequence ID" value="CAG8755573.1"/>
    <property type="molecule type" value="Genomic_DNA"/>
</dbReference>
<dbReference type="Proteomes" id="UP000789759">
    <property type="component" value="Unassembled WGS sequence"/>
</dbReference>
<keyword evidence="2" id="KW-1185">Reference proteome</keyword>